<dbReference type="VEuPathDB" id="FungiDB:MGL_3260"/>
<dbReference type="AlphaFoldDB" id="A8Q8F2"/>
<organism evidence="8 9">
    <name type="scientific">Malassezia globosa (strain ATCC MYA-4612 / CBS 7966)</name>
    <name type="common">Dandruff-associated fungus</name>
    <dbReference type="NCBI Taxonomy" id="425265"/>
    <lineage>
        <taxon>Eukaryota</taxon>
        <taxon>Fungi</taxon>
        <taxon>Dikarya</taxon>
        <taxon>Basidiomycota</taxon>
        <taxon>Ustilaginomycotina</taxon>
        <taxon>Malasseziomycetes</taxon>
        <taxon>Malasseziales</taxon>
        <taxon>Malasseziaceae</taxon>
        <taxon>Malassezia</taxon>
    </lineage>
</organism>
<dbReference type="Proteomes" id="UP000008837">
    <property type="component" value="Unassembled WGS sequence"/>
</dbReference>
<sequence>MNYPMIPPASVGARKTFLARVLTDGSYLDPETKRLQEKALNRKPDEMPESPFNNEAMMENMMEQAKRSLLMMVPQTMIMGWVNFFFTGFVLIRLPFPLTQRFKVMLQRDIDTADLDVAWVSSLSWYFLNLYGLDAIYRLVMGNTRAADSMRDVAAFGGGAALLNNQQMPGQQVDHAKLHVAERESLKLIGAVNVKGVKWVGDGIEARVLGLYGQS</sequence>
<evidence type="ECO:0000313" key="9">
    <source>
        <dbReference type="Proteomes" id="UP000008837"/>
    </source>
</evidence>
<gene>
    <name evidence="8" type="ORF">MGL_3260</name>
</gene>
<dbReference type="PANTHER" id="PTHR13116:SF5">
    <property type="entry name" value="ER MEMBRANE PROTEIN COMPLEX SUBUNIT 3"/>
    <property type="match status" value="1"/>
</dbReference>
<dbReference type="GO" id="GO:0072546">
    <property type="term" value="C:EMC complex"/>
    <property type="evidence" value="ECO:0007669"/>
    <property type="project" value="TreeGrafter"/>
</dbReference>
<evidence type="ECO:0000313" key="8">
    <source>
        <dbReference type="EMBL" id="EDP42502.1"/>
    </source>
</evidence>
<comment type="caution">
    <text evidence="8">The sequence shown here is derived from an EMBL/GenBank/DDBJ whole genome shotgun (WGS) entry which is preliminary data.</text>
</comment>
<feature type="transmembrane region" description="Helical" evidence="7">
    <location>
        <begin position="69"/>
        <end position="92"/>
    </location>
</feature>
<keyword evidence="4 7" id="KW-0812">Transmembrane</keyword>
<dbReference type="OrthoDB" id="6745403at2759"/>
<dbReference type="Pfam" id="PF01956">
    <property type="entry name" value="EMC3_TMCO1"/>
    <property type="match status" value="1"/>
</dbReference>
<dbReference type="OMA" id="DSINMID"/>
<dbReference type="STRING" id="425265.A8Q8F2"/>
<evidence type="ECO:0000256" key="7">
    <source>
        <dbReference type="SAM" id="Phobius"/>
    </source>
</evidence>
<protein>
    <recommendedName>
        <fullName evidence="3">ER membrane protein complex subunit 3</fullName>
    </recommendedName>
</protein>
<dbReference type="InterPro" id="IPR002809">
    <property type="entry name" value="EMC3/TMCO1"/>
</dbReference>
<dbReference type="RefSeq" id="XP_001729716.1">
    <property type="nucleotide sequence ID" value="XM_001729664.1"/>
</dbReference>
<keyword evidence="5 7" id="KW-1133">Transmembrane helix</keyword>
<evidence type="ECO:0000256" key="5">
    <source>
        <dbReference type="ARBA" id="ARBA00022989"/>
    </source>
</evidence>
<reference evidence="8 9" key="1">
    <citation type="journal article" date="2007" name="Proc. Natl. Acad. Sci. U.S.A.">
        <title>Dandruff-associated Malassezia genomes reveal convergent and divergent virulence traits shared with plant and human fungal pathogens.</title>
        <authorList>
            <person name="Xu J."/>
            <person name="Saunders C.W."/>
            <person name="Hu P."/>
            <person name="Grant R.A."/>
            <person name="Boekhout T."/>
            <person name="Kuramae E.E."/>
            <person name="Kronstad J.W."/>
            <person name="Deangelis Y.M."/>
            <person name="Reeder N.L."/>
            <person name="Johnstone K.R."/>
            <person name="Leland M."/>
            <person name="Fieno A.M."/>
            <person name="Begley W.M."/>
            <person name="Sun Y."/>
            <person name="Lacey M.P."/>
            <person name="Chaudhary T."/>
            <person name="Keough T."/>
            <person name="Chu L."/>
            <person name="Sears R."/>
            <person name="Yuan B."/>
            <person name="Dawson T.L.Jr."/>
        </authorList>
    </citation>
    <scope>NUCLEOTIDE SEQUENCE [LARGE SCALE GENOMIC DNA]</scope>
    <source>
        <strain evidence="9">ATCC MYA-4612 / CBS 7966</strain>
    </source>
</reference>
<dbReference type="FunCoup" id="A8Q8F2">
    <property type="interactions" value="186"/>
</dbReference>
<name>A8Q8F2_MALGO</name>
<proteinExistence type="inferred from homology"/>
<dbReference type="GeneID" id="5854022"/>
<dbReference type="InterPro" id="IPR008568">
    <property type="entry name" value="EMC3"/>
</dbReference>
<evidence type="ECO:0000256" key="2">
    <source>
        <dbReference type="ARBA" id="ARBA00005376"/>
    </source>
</evidence>
<evidence type="ECO:0000256" key="6">
    <source>
        <dbReference type="ARBA" id="ARBA00023136"/>
    </source>
</evidence>
<accession>A8Q8F2</accession>
<keyword evidence="6 7" id="KW-0472">Membrane</keyword>
<dbReference type="GO" id="GO:0034975">
    <property type="term" value="P:protein folding in endoplasmic reticulum"/>
    <property type="evidence" value="ECO:0007669"/>
    <property type="project" value="TreeGrafter"/>
</dbReference>
<evidence type="ECO:0000256" key="3">
    <source>
        <dbReference type="ARBA" id="ARBA00020822"/>
    </source>
</evidence>
<comment type="subcellular location">
    <subcellularLocation>
        <location evidence="1">Membrane</location>
        <topology evidence="1">Multi-pass membrane protein</topology>
    </subcellularLocation>
</comment>
<comment type="similarity">
    <text evidence="2">Belongs to the EMC3 family.</text>
</comment>
<evidence type="ECO:0000256" key="4">
    <source>
        <dbReference type="ARBA" id="ARBA00022692"/>
    </source>
</evidence>
<dbReference type="SMART" id="SM01415">
    <property type="entry name" value="DUF106"/>
    <property type="match status" value="1"/>
</dbReference>
<dbReference type="InParanoid" id="A8Q8F2"/>
<evidence type="ECO:0000256" key="1">
    <source>
        <dbReference type="ARBA" id="ARBA00004141"/>
    </source>
</evidence>
<dbReference type="KEGG" id="mgl:MGL_3260"/>
<keyword evidence="9" id="KW-1185">Reference proteome</keyword>
<dbReference type="EMBL" id="AAYY01000011">
    <property type="protein sequence ID" value="EDP42502.1"/>
    <property type="molecule type" value="Genomic_DNA"/>
</dbReference>
<dbReference type="PANTHER" id="PTHR13116">
    <property type="entry name" value="ER MEMBRANE PROTEIN COMPLEX SUBUNIT 3"/>
    <property type="match status" value="1"/>
</dbReference>